<gene>
    <name evidence="4" type="ORF">H9761_05500</name>
</gene>
<comment type="similarity">
    <text evidence="1">Belongs to the sulfatase family.</text>
</comment>
<name>A0A9D2SQ10_9FIRM</name>
<dbReference type="InterPro" id="IPR050738">
    <property type="entry name" value="Sulfatase"/>
</dbReference>
<accession>A0A9D2SQ10</accession>
<comment type="caution">
    <text evidence="4">The sequence shown here is derived from an EMBL/GenBank/DDBJ whole genome shotgun (WGS) entry which is preliminary data.</text>
</comment>
<dbReference type="InterPro" id="IPR017850">
    <property type="entry name" value="Alkaline_phosphatase_core_sf"/>
</dbReference>
<sequence>MSTHPNLIYIFPDEFRAQAMGFRGEDPVLTPNLDALAQESLVFRNAYSNCPLCSPYRGILFTGRYPFSNGVTGNCHSGHPDCYLREDDRCLPDVLSENGYQCGYIGKWHLETPREEDYPYIDARRQDGLIWDAYTPPGKRRHGFDFWYSYGCCDWHFTPHYWKNEAGIRERIDVKGWSPIHETDVAVDYIRRVDTDRPFALFLAHNPPHMPFEQVPHEYLERYEGKTADELLVRPNAEKIDLATENVKRYFAAISGLDDQLKRVLDALEERGLRDNTIVVYTSDHGEMMGSHGRMGKACCYDEAFRVPLLIRYPEKLRPRVTDMIFSTVDLMPTLLTLMGLGGAIPEGLHGKNAGGVLLENRDEAIRQALYVLGENQRGFADERFTFCMERTEAPEGAGAAGGAGTADASGGASSQENAFTCLLFDHQADPYQIHNLAPERPELVQECRQRLAGLLEECGDPAAEYFR</sequence>
<evidence type="ECO:0000313" key="5">
    <source>
        <dbReference type="Proteomes" id="UP000823891"/>
    </source>
</evidence>
<reference evidence="4" key="2">
    <citation type="submission" date="2021-04" db="EMBL/GenBank/DDBJ databases">
        <authorList>
            <person name="Gilroy R."/>
        </authorList>
    </citation>
    <scope>NUCLEOTIDE SEQUENCE</scope>
    <source>
        <strain evidence="4">USAMLcec2-132</strain>
    </source>
</reference>
<evidence type="ECO:0000259" key="3">
    <source>
        <dbReference type="Pfam" id="PF00884"/>
    </source>
</evidence>
<feature type="domain" description="Sulfatase N-terminal" evidence="3">
    <location>
        <begin position="5"/>
        <end position="340"/>
    </location>
</feature>
<dbReference type="CDD" id="cd16034">
    <property type="entry name" value="sulfatase_like"/>
    <property type="match status" value="1"/>
</dbReference>
<dbReference type="InterPro" id="IPR000917">
    <property type="entry name" value="Sulfatase_N"/>
</dbReference>
<evidence type="ECO:0000256" key="1">
    <source>
        <dbReference type="ARBA" id="ARBA00008779"/>
    </source>
</evidence>
<organism evidence="4 5">
    <name type="scientific">Candidatus Eisenbergiella merdavium</name>
    <dbReference type="NCBI Taxonomy" id="2838551"/>
    <lineage>
        <taxon>Bacteria</taxon>
        <taxon>Bacillati</taxon>
        <taxon>Bacillota</taxon>
        <taxon>Clostridia</taxon>
        <taxon>Lachnospirales</taxon>
        <taxon>Lachnospiraceae</taxon>
        <taxon>Eisenbergiella</taxon>
    </lineage>
</organism>
<evidence type="ECO:0000313" key="4">
    <source>
        <dbReference type="EMBL" id="HJC23145.1"/>
    </source>
</evidence>
<dbReference type="PANTHER" id="PTHR42693">
    <property type="entry name" value="ARYLSULFATASE FAMILY MEMBER"/>
    <property type="match status" value="1"/>
</dbReference>
<dbReference type="GO" id="GO:0004065">
    <property type="term" value="F:arylsulfatase activity"/>
    <property type="evidence" value="ECO:0007669"/>
    <property type="project" value="TreeGrafter"/>
</dbReference>
<protein>
    <submittedName>
        <fullName evidence="4">Sulfatase</fullName>
    </submittedName>
</protein>
<reference evidence="4" key="1">
    <citation type="journal article" date="2021" name="PeerJ">
        <title>Extensive microbial diversity within the chicken gut microbiome revealed by metagenomics and culture.</title>
        <authorList>
            <person name="Gilroy R."/>
            <person name="Ravi A."/>
            <person name="Getino M."/>
            <person name="Pursley I."/>
            <person name="Horton D.L."/>
            <person name="Alikhan N.F."/>
            <person name="Baker D."/>
            <person name="Gharbi K."/>
            <person name="Hall N."/>
            <person name="Watson M."/>
            <person name="Adriaenssens E.M."/>
            <person name="Foster-Nyarko E."/>
            <person name="Jarju S."/>
            <person name="Secka A."/>
            <person name="Antonio M."/>
            <person name="Oren A."/>
            <person name="Chaudhuri R.R."/>
            <person name="La Ragione R."/>
            <person name="Hildebrand F."/>
            <person name="Pallen M.J."/>
        </authorList>
    </citation>
    <scope>NUCLEOTIDE SEQUENCE</scope>
    <source>
        <strain evidence="4">USAMLcec2-132</strain>
    </source>
</reference>
<evidence type="ECO:0000256" key="2">
    <source>
        <dbReference type="ARBA" id="ARBA00022801"/>
    </source>
</evidence>
<dbReference type="Gene3D" id="3.40.720.10">
    <property type="entry name" value="Alkaline Phosphatase, subunit A"/>
    <property type="match status" value="1"/>
</dbReference>
<dbReference type="EMBL" id="DWWS01000021">
    <property type="protein sequence ID" value="HJC23145.1"/>
    <property type="molecule type" value="Genomic_DNA"/>
</dbReference>
<dbReference type="PANTHER" id="PTHR42693:SF53">
    <property type="entry name" value="ENDO-4-O-SULFATASE"/>
    <property type="match status" value="1"/>
</dbReference>
<dbReference type="Pfam" id="PF00884">
    <property type="entry name" value="Sulfatase"/>
    <property type="match status" value="1"/>
</dbReference>
<keyword evidence="2" id="KW-0378">Hydrolase</keyword>
<dbReference type="Gene3D" id="3.30.1120.10">
    <property type="match status" value="1"/>
</dbReference>
<dbReference type="SUPFAM" id="SSF53649">
    <property type="entry name" value="Alkaline phosphatase-like"/>
    <property type="match status" value="1"/>
</dbReference>
<proteinExistence type="inferred from homology"/>
<dbReference type="Proteomes" id="UP000823891">
    <property type="component" value="Unassembled WGS sequence"/>
</dbReference>
<dbReference type="AlphaFoldDB" id="A0A9D2SQ10"/>